<reference evidence="7 8" key="1">
    <citation type="submission" date="2014-04" db="EMBL/GenBank/DDBJ databases">
        <authorList>
            <consortium name="DOE Joint Genome Institute"/>
            <person name="Kuo A."/>
            <person name="Tarkka M."/>
            <person name="Buscot F."/>
            <person name="Kohler A."/>
            <person name="Nagy L.G."/>
            <person name="Floudas D."/>
            <person name="Copeland A."/>
            <person name="Barry K.W."/>
            <person name="Cichocki N."/>
            <person name="Veneault-Fourrey C."/>
            <person name="LaButti K."/>
            <person name="Lindquist E.A."/>
            <person name="Lipzen A."/>
            <person name="Lundell T."/>
            <person name="Morin E."/>
            <person name="Murat C."/>
            <person name="Sun H."/>
            <person name="Tunlid A."/>
            <person name="Henrissat B."/>
            <person name="Grigoriev I.V."/>
            <person name="Hibbett D.S."/>
            <person name="Martin F."/>
            <person name="Nordberg H.P."/>
            <person name="Cantor M.N."/>
            <person name="Hua S.X."/>
        </authorList>
    </citation>
    <scope>NUCLEOTIDE SEQUENCE [LARGE SCALE GENOMIC DNA]</scope>
    <source>
        <strain evidence="7 8">F 1598</strain>
    </source>
</reference>
<keyword evidence="5 6" id="KW-0408">Iron</keyword>
<evidence type="ECO:0000256" key="3">
    <source>
        <dbReference type="ARBA" id="ARBA00022617"/>
    </source>
</evidence>
<comment type="cofactor">
    <cofactor evidence="1 6">
        <name>heme</name>
        <dbReference type="ChEBI" id="CHEBI:30413"/>
    </cofactor>
</comment>
<accession>A0A0C3AKI2</accession>
<protein>
    <recommendedName>
        <fullName evidence="9">Cytochrome P450</fullName>
    </recommendedName>
</protein>
<dbReference type="InterPro" id="IPR001128">
    <property type="entry name" value="Cyt_P450"/>
</dbReference>
<dbReference type="EMBL" id="KN833061">
    <property type="protein sequence ID" value="KIM74408.1"/>
    <property type="molecule type" value="Genomic_DNA"/>
</dbReference>
<dbReference type="STRING" id="765440.A0A0C3AKI2"/>
<evidence type="ECO:0000256" key="1">
    <source>
        <dbReference type="ARBA" id="ARBA00001971"/>
    </source>
</evidence>
<name>A0A0C3AKI2_PILCF</name>
<evidence type="ECO:0000256" key="5">
    <source>
        <dbReference type="ARBA" id="ARBA00023004"/>
    </source>
</evidence>
<dbReference type="SUPFAM" id="SSF48264">
    <property type="entry name" value="Cytochrome P450"/>
    <property type="match status" value="1"/>
</dbReference>
<dbReference type="Pfam" id="PF00067">
    <property type="entry name" value="p450"/>
    <property type="match status" value="1"/>
</dbReference>
<gene>
    <name evidence="7" type="ORF">PILCRDRAFT_705051</name>
</gene>
<evidence type="ECO:0000256" key="4">
    <source>
        <dbReference type="ARBA" id="ARBA00022723"/>
    </source>
</evidence>
<dbReference type="Proteomes" id="UP000054166">
    <property type="component" value="Unassembled WGS sequence"/>
</dbReference>
<evidence type="ECO:0000256" key="2">
    <source>
        <dbReference type="ARBA" id="ARBA00010617"/>
    </source>
</evidence>
<dbReference type="InterPro" id="IPR050529">
    <property type="entry name" value="CYP450_sterol_14alpha_dmase"/>
</dbReference>
<dbReference type="PANTHER" id="PTHR24304:SF2">
    <property type="entry name" value="24-HYDROXYCHOLESTEROL 7-ALPHA-HYDROXYLASE"/>
    <property type="match status" value="1"/>
</dbReference>
<dbReference type="GO" id="GO:0020037">
    <property type="term" value="F:heme binding"/>
    <property type="evidence" value="ECO:0007669"/>
    <property type="project" value="InterPro"/>
</dbReference>
<evidence type="ECO:0000313" key="7">
    <source>
        <dbReference type="EMBL" id="KIM74408.1"/>
    </source>
</evidence>
<evidence type="ECO:0000256" key="6">
    <source>
        <dbReference type="PIRSR" id="PIRSR602403-1"/>
    </source>
</evidence>
<dbReference type="InterPro" id="IPR036396">
    <property type="entry name" value="Cyt_P450_sf"/>
</dbReference>
<organism evidence="7 8">
    <name type="scientific">Piloderma croceum (strain F 1598)</name>
    <dbReference type="NCBI Taxonomy" id="765440"/>
    <lineage>
        <taxon>Eukaryota</taxon>
        <taxon>Fungi</taxon>
        <taxon>Dikarya</taxon>
        <taxon>Basidiomycota</taxon>
        <taxon>Agaricomycotina</taxon>
        <taxon>Agaricomycetes</taxon>
        <taxon>Agaricomycetidae</taxon>
        <taxon>Atheliales</taxon>
        <taxon>Atheliaceae</taxon>
        <taxon>Piloderma</taxon>
    </lineage>
</organism>
<feature type="binding site" description="axial binding residue" evidence="6">
    <location>
        <position position="76"/>
    </location>
    <ligand>
        <name>heme</name>
        <dbReference type="ChEBI" id="CHEBI:30413"/>
    </ligand>
    <ligandPart>
        <name>Fe</name>
        <dbReference type="ChEBI" id="CHEBI:18248"/>
    </ligandPart>
</feature>
<dbReference type="GO" id="GO:0005506">
    <property type="term" value="F:iron ion binding"/>
    <property type="evidence" value="ECO:0007669"/>
    <property type="project" value="InterPro"/>
</dbReference>
<dbReference type="InterPro" id="IPR002403">
    <property type="entry name" value="Cyt_P450_E_grp-IV"/>
</dbReference>
<dbReference type="Gene3D" id="1.10.630.10">
    <property type="entry name" value="Cytochrome P450"/>
    <property type="match status" value="1"/>
</dbReference>
<keyword evidence="4 6" id="KW-0479">Metal-binding</keyword>
<keyword evidence="8" id="KW-1185">Reference proteome</keyword>
<dbReference type="PANTHER" id="PTHR24304">
    <property type="entry name" value="CYTOCHROME P450 FAMILY 7"/>
    <property type="match status" value="1"/>
</dbReference>
<dbReference type="PRINTS" id="PR00465">
    <property type="entry name" value="EP450IV"/>
</dbReference>
<keyword evidence="3 6" id="KW-0349">Heme</keyword>
<proteinExistence type="inferred from homology"/>
<sequence>MFGSIVRPVLKDTSVPTAEGGRLYVRKGDVVLGQCREMHRAFDRPEEFIFDRVKKARQVDKVNLGYIPFAGGKGICPGRFLAYSEIKIVVLAMLQTFDLEPLSPFPELSPEGILGFGIAKPSRPWYVQLRRCTNHA</sequence>
<comment type="similarity">
    <text evidence="2">Belongs to the cytochrome P450 family.</text>
</comment>
<dbReference type="GO" id="GO:0016705">
    <property type="term" value="F:oxidoreductase activity, acting on paired donors, with incorporation or reduction of molecular oxygen"/>
    <property type="evidence" value="ECO:0007669"/>
    <property type="project" value="InterPro"/>
</dbReference>
<dbReference type="HOGENOM" id="CLU_1876212_0_0_1"/>
<dbReference type="InParanoid" id="A0A0C3AKI2"/>
<dbReference type="AlphaFoldDB" id="A0A0C3AKI2"/>
<dbReference type="GO" id="GO:0008395">
    <property type="term" value="F:steroid hydroxylase activity"/>
    <property type="evidence" value="ECO:0007669"/>
    <property type="project" value="TreeGrafter"/>
</dbReference>
<evidence type="ECO:0008006" key="9">
    <source>
        <dbReference type="Google" id="ProtNLM"/>
    </source>
</evidence>
<reference evidence="8" key="2">
    <citation type="submission" date="2015-01" db="EMBL/GenBank/DDBJ databases">
        <title>Evolutionary Origins and Diversification of the Mycorrhizal Mutualists.</title>
        <authorList>
            <consortium name="DOE Joint Genome Institute"/>
            <consortium name="Mycorrhizal Genomics Consortium"/>
            <person name="Kohler A."/>
            <person name="Kuo A."/>
            <person name="Nagy L.G."/>
            <person name="Floudas D."/>
            <person name="Copeland A."/>
            <person name="Barry K.W."/>
            <person name="Cichocki N."/>
            <person name="Veneault-Fourrey C."/>
            <person name="LaButti K."/>
            <person name="Lindquist E.A."/>
            <person name="Lipzen A."/>
            <person name="Lundell T."/>
            <person name="Morin E."/>
            <person name="Murat C."/>
            <person name="Riley R."/>
            <person name="Ohm R."/>
            <person name="Sun H."/>
            <person name="Tunlid A."/>
            <person name="Henrissat B."/>
            <person name="Grigoriev I.V."/>
            <person name="Hibbett D.S."/>
            <person name="Martin F."/>
        </authorList>
    </citation>
    <scope>NUCLEOTIDE SEQUENCE [LARGE SCALE GENOMIC DNA]</scope>
    <source>
        <strain evidence="8">F 1598</strain>
    </source>
</reference>
<evidence type="ECO:0000313" key="8">
    <source>
        <dbReference type="Proteomes" id="UP000054166"/>
    </source>
</evidence>
<dbReference type="OrthoDB" id="1470350at2759"/>